<feature type="region of interest" description="Disordered" evidence="1">
    <location>
        <begin position="1"/>
        <end position="22"/>
    </location>
</feature>
<evidence type="ECO:0000313" key="4">
    <source>
        <dbReference type="Proteomes" id="UP000830671"/>
    </source>
</evidence>
<protein>
    <submittedName>
        <fullName evidence="3">Uncharacterized protein</fullName>
    </submittedName>
</protein>
<feature type="transmembrane region" description="Helical" evidence="2">
    <location>
        <begin position="32"/>
        <end position="53"/>
    </location>
</feature>
<dbReference type="GeneID" id="73350242"/>
<dbReference type="KEGG" id="clup:CLUP02_16308"/>
<dbReference type="RefSeq" id="XP_049152379.1">
    <property type="nucleotide sequence ID" value="XM_049295232.1"/>
</dbReference>
<evidence type="ECO:0000256" key="1">
    <source>
        <dbReference type="SAM" id="MobiDB-lite"/>
    </source>
</evidence>
<dbReference type="EMBL" id="CP019481">
    <property type="protein sequence ID" value="UQC90778.1"/>
    <property type="molecule type" value="Genomic_DNA"/>
</dbReference>
<reference evidence="3" key="1">
    <citation type="journal article" date="2021" name="Mol. Plant Microbe Interact.">
        <title>Complete Genome Sequence of the Plant-Pathogenic Fungus Colletotrichum lupini.</title>
        <authorList>
            <person name="Baroncelli R."/>
            <person name="Pensec F."/>
            <person name="Da Lio D."/>
            <person name="Boufleur T."/>
            <person name="Vicente I."/>
            <person name="Sarrocco S."/>
            <person name="Picot A."/>
            <person name="Baraldi E."/>
            <person name="Sukno S."/>
            <person name="Thon M."/>
            <person name="Le Floch G."/>
        </authorList>
    </citation>
    <scope>NUCLEOTIDE SEQUENCE</scope>
    <source>
        <strain evidence="3">IMI 504893</strain>
    </source>
</reference>
<organism evidence="3 4">
    <name type="scientific">Colletotrichum lupini</name>
    <dbReference type="NCBI Taxonomy" id="145971"/>
    <lineage>
        <taxon>Eukaryota</taxon>
        <taxon>Fungi</taxon>
        <taxon>Dikarya</taxon>
        <taxon>Ascomycota</taxon>
        <taxon>Pezizomycotina</taxon>
        <taxon>Sordariomycetes</taxon>
        <taxon>Hypocreomycetidae</taxon>
        <taxon>Glomerellales</taxon>
        <taxon>Glomerellaceae</taxon>
        <taxon>Colletotrichum</taxon>
        <taxon>Colletotrichum acutatum species complex</taxon>
    </lineage>
</organism>
<keyword evidence="4" id="KW-1185">Reference proteome</keyword>
<keyword evidence="2" id="KW-0812">Transmembrane</keyword>
<keyword evidence="2" id="KW-1133">Transmembrane helix</keyword>
<name>A0A9Q8T7R4_9PEZI</name>
<evidence type="ECO:0000256" key="2">
    <source>
        <dbReference type="SAM" id="Phobius"/>
    </source>
</evidence>
<dbReference type="Proteomes" id="UP000830671">
    <property type="component" value="Chromosome 9"/>
</dbReference>
<keyword evidence="2" id="KW-0472">Membrane</keyword>
<proteinExistence type="predicted"/>
<sequence length="97" mass="10524">MDMRQSMAEQTGSGAGFRASPPSTPAFCPPNLAFTFFIAGNVGASMLVIGLTLRHLAVARFPQHLFRCPLFYPHGPHFLVRQISQQLEPWHGSGGSA</sequence>
<dbReference type="AlphaFoldDB" id="A0A9Q8T7R4"/>
<accession>A0A9Q8T7R4</accession>
<evidence type="ECO:0000313" key="3">
    <source>
        <dbReference type="EMBL" id="UQC90778.1"/>
    </source>
</evidence>
<gene>
    <name evidence="3" type="ORF">CLUP02_16308</name>
</gene>